<name>A0AAW0WEV6_CHEQU</name>
<evidence type="ECO:0000256" key="3">
    <source>
        <dbReference type="ARBA" id="ARBA00022692"/>
    </source>
</evidence>
<dbReference type="InterPro" id="IPR036272">
    <property type="entry name" value="Methuselah_N_sf"/>
</dbReference>
<dbReference type="PANTHER" id="PTHR46953">
    <property type="entry name" value="G-PROTEIN COUPLED RECEPTOR MTH-LIKE 1-RELATED"/>
    <property type="match status" value="1"/>
</dbReference>
<keyword evidence="4 9" id="KW-0732">Signal</keyword>
<feature type="transmembrane region" description="Helical" evidence="8">
    <location>
        <begin position="476"/>
        <end position="493"/>
    </location>
</feature>
<evidence type="ECO:0000256" key="1">
    <source>
        <dbReference type="ARBA" id="ARBA00004141"/>
    </source>
</evidence>
<dbReference type="Gene3D" id="2.170.180.11">
    <property type="entry name" value="Methuselah ectodomain, domain 2"/>
    <property type="match status" value="1"/>
</dbReference>
<dbReference type="InterPro" id="IPR023311">
    <property type="entry name" value="Methusela_ecto_dom_2"/>
</dbReference>
<feature type="chain" id="PRO_5043340132" description="G-protein coupled receptors family 2 profile 2 domain-containing protein" evidence="9">
    <location>
        <begin position="21"/>
        <end position="588"/>
    </location>
</feature>
<dbReference type="Proteomes" id="UP001445076">
    <property type="component" value="Unassembled WGS sequence"/>
</dbReference>
<evidence type="ECO:0000256" key="8">
    <source>
        <dbReference type="SAM" id="Phobius"/>
    </source>
</evidence>
<feature type="transmembrane region" description="Helical" evidence="8">
    <location>
        <begin position="423"/>
        <end position="446"/>
    </location>
</feature>
<dbReference type="Gene3D" id="1.20.1070.10">
    <property type="entry name" value="Rhodopsin 7-helix transmembrane proteins"/>
    <property type="match status" value="1"/>
</dbReference>
<feature type="transmembrane region" description="Helical" evidence="8">
    <location>
        <begin position="290"/>
        <end position="310"/>
    </location>
</feature>
<evidence type="ECO:0000256" key="6">
    <source>
        <dbReference type="ARBA" id="ARBA00023040"/>
    </source>
</evidence>
<dbReference type="GO" id="GO:0016020">
    <property type="term" value="C:membrane"/>
    <property type="evidence" value="ECO:0007669"/>
    <property type="project" value="UniProtKB-SubCell"/>
</dbReference>
<keyword evidence="3 8" id="KW-0812">Transmembrane</keyword>
<accession>A0AAW0WEV6</accession>
<proteinExistence type="inferred from homology"/>
<evidence type="ECO:0000256" key="9">
    <source>
        <dbReference type="SAM" id="SignalP"/>
    </source>
</evidence>
<comment type="similarity">
    <text evidence="2">Belongs to the G-protein coupled receptor 2 family. Mth subfamily.</text>
</comment>
<dbReference type="GO" id="GO:0004930">
    <property type="term" value="F:G protein-coupled receptor activity"/>
    <property type="evidence" value="ECO:0007669"/>
    <property type="project" value="UniProtKB-KW"/>
</dbReference>
<keyword evidence="6" id="KW-0675">Receptor</keyword>
<keyword evidence="5 8" id="KW-1133">Transmembrane helix</keyword>
<protein>
    <recommendedName>
        <fullName evidence="10">G-protein coupled receptors family 2 profile 2 domain-containing protein</fullName>
    </recommendedName>
</protein>
<reference evidence="11 12" key="1">
    <citation type="journal article" date="2024" name="BMC Genomics">
        <title>Genome assembly of redclaw crayfish (Cherax quadricarinatus) provides insights into its immune adaptation and hypoxia tolerance.</title>
        <authorList>
            <person name="Liu Z."/>
            <person name="Zheng J."/>
            <person name="Li H."/>
            <person name="Fang K."/>
            <person name="Wang S."/>
            <person name="He J."/>
            <person name="Zhou D."/>
            <person name="Weng S."/>
            <person name="Chi M."/>
            <person name="Gu Z."/>
            <person name="He J."/>
            <person name="Li F."/>
            <person name="Wang M."/>
        </authorList>
    </citation>
    <scope>NUCLEOTIDE SEQUENCE [LARGE SCALE GENOMIC DNA]</scope>
    <source>
        <strain evidence="11">ZL_2023a</strain>
    </source>
</reference>
<evidence type="ECO:0000256" key="7">
    <source>
        <dbReference type="ARBA" id="ARBA00023136"/>
    </source>
</evidence>
<feature type="transmembrane region" description="Helical" evidence="8">
    <location>
        <begin position="325"/>
        <end position="348"/>
    </location>
</feature>
<evidence type="ECO:0000256" key="2">
    <source>
        <dbReference type="ARBA" id="ARBA00008979"/>
    </source>
</evidence>
<dbReference type="EMBL" id="JARKIK010000082">
    <property type="protein sequence ID" value="KAK8725556.1"/>
    <property type="molecule type" value="Genomic_DNA"/>
</dbReference>
<feature type="transmembrane region" description="Helical" evidence="8">
    <location>
        <begin position="256"/>
        <end position="278"/>
    </location>
</feature>
<sequence>MIVLVTVVWMIMSIIGLGSTTSIKYSQQAEGWKCCMDSQPSACSVNKQESNFTPPIFNSNLSEAWTGLVSWTPHSLQCPWGFEITYYNLTKLNKLILEEDTIKLEWLDIILFKKTTDFCVERLPKEIYRAAVCQPRLNTICNNSTCVIKCCDPQEAEIQSVGCLSSNISLDYKSISGSPADSPTDQVVISSVPPCGSIVFRYSYEYYLLTDGSLYEPETSITYDSNSYCLATKYQENFGAFVCPRLPSEIATVKDYFQTVGVMISAIFLTLTITFHIFIPSLRDMQGLCFLCHMSSLLVADLSLFTAYVYTPQLSKIHCFIHGIILQYSFLAVFFWLNVMCLDIWRVIKATAHSIPLTGILASDGKRFKLYSVYAWGGPMIITVAGIILDTLPKVPAYSHLIRPRIGERSCWLPSDKERLAHFYGIVALLFVMNMLLLGHTVIMLYKAGSAFRCFASQVTVSAFNRNHLEGFWQRLTLFILMALCWVTEVLSWKFPAPGVWFATDVLNSLQGFIVFLIFINSKKKREMVKQTLNGAVNTVSSAARKLSKSDDLVATWHVNTSSLSLSVNEEELRTKKSLTENQELSSN</sequence>
<evidence type="ECO:0000259" key="10">
    <source>
        <dbReference type="PROSITE" id="PS50261"/>
    </source>
</evidence>
<keyword evidence="7 8" id="KW-0472">Membrane</keyword>
<evidence type="ECO:0000313" key="11">
    <source>
        <dbReference type="EMBL" id="KAK8725556.1"/>
    </source>
</evidence>
<feature type="transmembrane region" description="Helical" evidence="8">
    <location>
        <begin position="499"/>
        <end position="520"/>
    </location>
</feature>
<dbReference type="PANTHER" id="PTHR46953:SF1">
    <property type="entry name" value="G-PROTEIN COUPLED RECEPTOR MTH-LIKE 1-RELATED"/>
    <property type="match status" value="1"/>
</dbReference>
<dbReference type="InterPro" id="IPR000832">
    <property type="entry name" value="GPCR_2_secretin-like"/>
</dbReference>
<gene>
    <name evidence="11" type="ORF">OTU49_010619</name>
</gene>
<dbReference type="PROSITE" id="PS50261">
    <property type="entry name" value="G_PROTEIN_RECEP_F2_4"/>
    <property type="match status" value="1"/>
</dbReference>
<comment type="subcellular location">
    <subcellularLocation>
        <location evidence="1">Membrane</location>
        <topology evidence="1">Multi-pass membrane protein</topology>
    </subcellularLocation>
</comment>
<keyword evidence="6" id="KW-0297">G-protein coupled receptor</keyword>
<dbReference type="SUPFAM" id="SSF63877">
    <property type="entry name" value="Methuselah ectodomain"/>
    <property type="match status" value="1"/>
</dbReference>
<evidence type="ECO:0000256" key="4">
    <source>
        <dbReference type="ARBA" id="ARBA00022729"/>
    </source>
</evidence>
<dbReference type="InterPro" id="IPR052808">
    <property type="entry name" value="GPCR_Mth-like"/>
</dbReference>
<dbReference type="AlphaFoldDB" id="A0AAW0WEV6"/>
<comment type="caution">
    <text evidence="11">The sequence shown here is derived from an EMBL/GenBank/DDBJ whole genome shotgun (WGS) entry which is preliminary data.</text>
</comment>
<evidence type="ECO:0000313" key="12">
    <source>
        <dbReference type="Proteomes" id="UP001445076"/>
    </source>
</evidence>
<keyword evidence="6" id="KW-0807">Transducer</keyword>
<feature type="signal peptide" evidence="9">
    <location>
        <begin position="1"/>
        <end position="20"/>
    </location>
</feature>
<evidence type="ECO:0000256" key="5">
    <source>
        <dbReference type="ARBA" id="ARBA00022989"/>
    </source>
</evidence>
<keyword evidence="12" id="KW-1185">Reference proteome</keyword>
<dbReference type="InterPro" id="IPR017981">
    <property type="entry name" value="GPCR_2-like_7TM"/>
</dbReference>
<dbReference type="GO" id="GO:0007166">
    <property type="term" value="P:cell surface receptor signaling pathway"/>
    <property type="evidence" value="ECO:0007669"/>
    <property type="project" value="InterPro"/>
</dbReference>
<feature type="domain" description="G-protein coupled receptors family 2 profile 2" evidence="10">
    <location>
        <begin position="254"/>
        <end position="523"/>
    </location>
</feature>
<dbReference type="CDD" id="cd15039">
    <property type="entry name" value="7tmB3_Methuselah-like"/>
    <property type="match status" value="1"/>
</dbReference>
<dbReference type="Pfam" id="PF00002">
    <property type="entry name" value="7tm_2"/>
    <property type="match status" value="1"/>
</dbReference>
<organism evidence="11 12">
    <name type="scientific">Cherax quadricarinatus</name>
    <name type="common">Australian red claw crayfish</name>
    <dbReference type="NCBI Taxonomy" id="27406"/>
    <lineage>
        <taxon>Eukaryota</taxon>
        <taxon>Metazoa</taxon>
        <taxon>Ecdysozoa</taxon>
        <taxon>Arthropoda</taxon>
        <taxon>Crustacea</taxon>
        <taxon>Multicrustacea</taxon>
        <taxon>Malacostraca</taxon>
        <taxon>Eumalacostraca</taxon>
        <taxon>Eucarida</taxon>
        <taxon>Decapoda</taxon>
        <taxon>Pleocyemata</taxon>
        <taxon>Astacidea</taxon>
        <taxon>Parastacoidea</taxon>
        <taxon>Parastacidae</taxon>
        <taxon>Cherax</taxon>
    </lineage>
</organism>
<feature type="transmembrane region" description="Helical" evidence="8">
    <location>
        <begin position="368"/>
        <end position="389"/>
    </location>
</feature>